<reference evidence="2 3" key="1">
    <citation type="journal article" date="2023" name="Plants (Basel)">
        <title>Bridging the Gap: Combining Genomics and Transcriptomics Approaches to Understand Stylosanthes scabra, an Orphan Legume from the Brazilian Caatinga.</title>
        <authorList>
            <person name="Ferreira-Neto J.R.C."/>
            <person name="da Silva M.D."/>
            <person name="Binneck E."/>
            <person name="de Melo N.F."/>
            <person name="da Silva R.H."/>
            <person name="de Melo A.L.T.M."/>
            <person name="Pandolfi V."/>
            <person name="Bustamante F.O."/>
            <person name="Brasileiro-Vidal A.C."/>
            <person name="Benko-Iseppon A.M."/>
        </authorList>
    </citation>
    <scope>NUCLEOTIDE SEQUENCE [LARGE SCALE GENOMIC DNA]</scope>
    <source>
        <tissue evidence="2">Leaves</tissue>
    </source>
</reference>
<organism evidence="2 3">
    <name type="scientific">Stylosanthes scabra</name>
    <dbReference type="NCBI Taxonomy" id="79078"/>
    <lineage>
        <taxon>Eukaryota</taxon>
        <taxon>Viridiplantae</taxon>
        <taxon>Streptophyta</taxon>
        <taxon>Embryophyta</taxon>
        <taxon>Tracheophyta</taxon>
        <taxon>Spermatophyta</taxon>
        <taxon>Magnoliopsida</taxon>
        <taxon>eudicotyledons</taxon>
        <taxon>Gunneridae</taxon>
        <taxon>Pentapetalae</taxon>
        <taxon>rosids</taxon>
        <taxon>fabids</taxon>
        <taxon>Fabales</taxon>
        <taxon>Fabaceae</taxon>
        <taxon>Papilionoideae</taxon>
        <taxon>50 kb inversion clade</taxon>
        <taxon>dalbergioids sensu lato</taxon>
        <taxon>Dalbergieae</taxon>
        <taxon>Pterocarpus clade</taxon>
        <taxon>Stylosanthes</taxon>
    </lineage>
</organism>
<evidence type="ECO:0000313" key="2">
    <source>
        <dbReference type="EMBL" id="MED6178205.1"/>
    </source>
</evidence>
<accession>A0ABU6W0K8</accession>
<dbReference type="Proteomes" id="UP001341840">
    <property type="component" value="Unassembled WGS sequence"/>
</dbReference>
<keyword evidence="1" id="KW-0812">Transmembrane</keyword>
<evidence type="ECO:0000313" key="3">
    <source>
        <dbReference type="Proteomes" id="UP001341840"/>
    </source>
</evidence>
<dbReference type="EMBL" id="JASCZI010154888">
    <property type="protein sequence ID" value="MED6178205.1"/>
    <property type="molecule type" value="Genomic_DNA"/>
</dbReference>
<keyword evidence="3" id="KW-1185">Reference proteome</keyword>
<protein>
    <submittedName>
        <fullName evidence="2">Uncharacterized protein</fullName>
    </submittedName>
</protein>
<name>A0ABU6W0K8_9FABA</name>
<feature type="transmembrane region" description="Helical" evidence="1">
    <location>
        <begin position="57"/>
        <end position="83"/>
    </location>
</feature>
<keyword evidence="1" id="KW-0472">Membrane</keyword>
<feature type="non-terminal residue" evidence="2">
    <location>
        <position position="1"/>
    </location>
</feature>
<evidence type="ECO:0000256" key="1">
    <source>
        <dbReference type="SAM" id="Phobius"/>
    </source>
</evidence>
<gene>
    <name evidence="2" type="ORF">PIB30_105384</name>
</gene>
<keyword evidence="1" id="KW-1133">Transmembrane helix</keyword>
<comment type="caution">
    <text evidence="2">The sequence shown here is derived from an EMBL/GenBank/DDBJ whole genome shotgun (WGS) entry which is preliminary data.</text>
</comment>
<proteinExistence type="predicted"/>
<sequence length="91" mass="9420">GREFPARIPATASGGFCPIPIPTGKIPRLRIPIRGVPEGIPVAWGILTPLDAVAANLLYSVATGTVMVAMVMAAVIVAVMVIVKNNSGDDR</sequence>